<evidence type="ECO:0000256" key="17">
    <source>
        <dbReference type="ARBA" id="ARBA00049737"/>
    </source>
</evidence>
<feature type="transmembrane region" description="Helical" evidence="18">
    <location>
        <begin position="259"/>
        <end position="279"/>
    </location>
</feature>
<reference evidence="21" key="1">
    <citation type="submission" date="2019-06" db="EMBL/GenBank/DDBJ databases">
        <authorList>
            <person name="Zheng W."/>
        </authorList>
    </citation>
    <scope>NUCLEOTIDE SEQUENCE</scope>
    <source>
        <strain evidence="21">QDHG01</strain>
    </source>
</reference>
<keyword evidence="15" id="KW-1015">Disulfide bond</keyword>
<evidence type="ECO:0000256" key="4">
    <source>
        <dbReference type="ARBA" id="ARBA00004394"/>
    </source>
</evidence>
<dbReference type="InterPro" id="IPR040236">
    <property type="entry name" value="TMEM198"/>
</dbReference>
<dbReference type="GO" id="GO:0000139">
    <property type="term" value="C:Golgi membrane"/>
    <property type="evidence" value="ECO:0007669"/>
    <property type="project" value="UniProtKB-SubCell"/>
</dbReference>
<organism evidence="21 22">
    <name type="scientific">Halteria grandinella</name>
    <dbReference type="NCBI Taxonomy" id="5974"/>
    <lineage>
        <taxon>Eukaryota</taxon>
        <taxon>Sar</taxon>
        <taxon>Alveolata</taxon>
        <taxon>Ciliophora</taxon>
        <taxon>Intramacronucleata</taxon>
        <taxon>Spirotrichea</taxon>
        <taxon>Stichotrichia</taxon>
        <taxon>Sporadotrichida</taxon>
        <taxon>Halteriidae</taxon>
        <taxon>Halteria</taxon>
    </lineage>
</organism>
<evidence type="ECO:0000256" key="3">
    <source>
        <dbReference type="ARBA" id="ARBA00004358"/>
    </source>
</evidence>
<dbReference type="InterPro" id="IPR025256">
    <property type="entry name" value="TM7S3/TM198-like_dom"/>
</dbReference>
<dbReference type="AlphaFoldDB" id="A0A8J8NPF9"/>
<dbReference type="OrthoDB" id="115781at2759"/>
<dbReference type="GO" id="GO:0005886">
    <property type="term" value="C:plasma membrane"/>
    <property type="evidence" value="ECO:0007669"/>
    <property type="project" value="TreeGrafter"/>
</dbReference>
<keyword evidence="9 19" id="KW-0732">Signal</keyword>
<comment type="similarity">
    <text evidence="6">Belongs to the TMEM198 family.</text>
</comment>
<evidence type="ECO:0000256" key="13">
    <source>
        <dbReference type="ARBA" id="ARBA00023128"/>
    </source>
</evidence>
<dbReference type="PANTHER" id="PTHR31247">
    <property type="entry name" value="TRANSMEMBRANE PROTEIN 198 FAMILY MEMBER"/>
    <property type="match status" value="1"/>
</dbReference>
<dbReference type="Gene3D" id="2.70.130.10">
    <property type="entry name" value="Mannose-6-phosphate receptor binding domain"/>
    <property type="match status" value="1"/>
</dbReference>
<dbReference type="Pfam" id="PF09451">
    <property type="entry name" value="ATG27"/>
    <property type="match status" value="1"/>
</dbReference>
<feature type="transmembrane region" description="Helical" evidence="18">
    <location>
        <begin position="291"/>
        <end position="312"/>
    </location>
</feature>
<feature type="transmembrane region" description="Helical" evidence="18">
    <location>
        <begin position="319"/>
        <end position="339"/>
    </location>
</feature>
<evidence type="ECO:0000256" key="10">
    <source>
        <dbReference type="ARBA" id="ARBA00022989"/>
    </source>
</evidence>
<dbReference type="PANTHER" id="PTHR31247:SF5">
    <property type="entry name" value="DUF4203 DOMAIN-CONTAINING PROTEIN"/>
    <property type="match status" value="1"/>
</dbReference>
<keyword evidence="14 18" id="KW-0472">Membrane</keyword>
<keyword evidence="16" id="KW-0968">Cytoplasmic vesicle</keyword>
<dbReference type="Pfam" id="PF13886">
    <property type="entry name" value="TM7S3_TM198"/>
    <property type="match status" value="1"/>
</dbReference>
<evidence type="ECO:0000256" key="1">
    <source>
        <dbReference type="ARBA" id="ARBA00004141"/>
    </source>
</evidence>
<evidence type="ECO:0000256" key="6">
    <source>
        <dbReference type="ARBA" id="ARBA00006244"/>
    </source>
</evidence>
<sequence>MLKRSILVLAALFAAVGTSRNVHRHGANHAAHVANTQAQVSAVDIQVQGDVIPDIQNADICSFYKKDSFYVLKFIIAQGFNYNKTQTTVGETVEFNICSPLNGITDEQDACKGRFACVTDSLGKKTPLSGTDFKSSIIPEVMLQRQDDSEKGGLSLVYVGSENSCSNDTNQKLSLRVDLYCDADADRDTNNDAHDLEFNNYEFGQCQIGMKMKSKHACYVFSLGPFFRYVSKYYFLFGLGMILMGLFIGFLGRKLIHPTICMVGTLLFVTLSAWLIFTLAFDRDSSEVTEWIVFGVCCVVGIFVGLLMAWLAKYTAAGLSAYGAVCLGLILYSSVLYKYDNDKQVLFWIFLIAMGIVGGVLGFVLYNHALIISTSIIGSYLFIRGISLYAGGFPNEMLIIEQIKNGQLQDFPGTFWAYFAGFVILTIGMIVAQYKMFNKMDEKDKHPYHRLR</sequence>
<keyword evidence="11" id="KW-0072">Autophagy</keyword>
<evidence type="ECO:0000256" key="12">
    <source>
        <dbReference type="ARBA" id="ARBA00023034"/>
    </source>
</evidence>
<feature type="domain" description="MRH" evidence="20">
    <location>
        <begin position="59"/>
        <end position="220"/>
    </location>
</feature>
<feature type="signal peptide" evidence="19">
    <location>
        <begin position="1"/>
        <end position="18"/>
    </location>
</feature>
<gene>
    <name evidence="21" type="ORF">FGO68_gene801</name>
</gene>
<feature type="chain" id="PRO_5035320052" description="Autophagy-related protein 27" evidence="19">
    <location>
        <begin position="19"/>
        <end position="452"/>
    </location>
</feature>
<evidence type="ECO:0000256" key="8">
    <source>
        <dbReference type="ARBA" id="ARBA00022692"/>
    </source>
</evidence>
<evidence type="ECO:0000256" key="16">
    <source>
        <dbReference type="ARBA" id="ARBA00023329"/>
    </source>
</evidence>
<keyword evidence="12" id="KW-0333">Golgi apparatus</keyword>
<evidence type="ECO:0000256" key="11">
    <source>
        <dbReference type="ARBA" id="ARBA00023006"/>
    </source>
</evidence>
<evidence type="ECO:0000256" key="7">
    <source>
        <dbReference type="ARBA" id="ARBA00013776"/>
    </source>
</evidence>
<accession>A0A8J8NPF9</accession>
<comment type="caution">
    <text evidence="21">The sequence shown here is derived from an EMBL/GenBank/DDBJ whole genome shotgun (WGS) entry which is preliminary data.</text>
</comment>
<protein>
    <recommendedName>
        <fullName evidence="7">Autophagy-related protein 27</fullName>
    </recommendedName>
    <alternativeName>
        <fullName evidence="17">Transmembrane protein 198</fullName>
    </alternativeName>
</protein>
<proteinExistence type="inferred from homology"/>
<dbReference type="InterPro" id="IPR018939">
    <property type="entry name" value="Autophagy-rel_prot_27"/>
</dbReference>
<keyword evidence="13" id="KW-0496">Mitochondrion</keyword>
<dbReference type="EMBL" id="RRYP01009470">
    <property type="protein sequence ID" value="TNV79043.1"/>
    <property type="molecule type" value="Genomic_DNA"/>
</dbReference>
<evidence type="ECO:0000256" key="15">
    <source>
        <dbReference type="ARBA" id="ARBA00023157"/>
    </source>
</evidence>
<dbReference type="SUPFAM" id="SSF50911">
    <property type="entry name" value="Mannose 6-phosphate receptor domain"/>
    <property type="match status" value="1"/>
</dbReference>
<evidence type="ECO:0000256" key="19">
    <source>
        <dbReference type="SAM" id="SignalP"/>
    </source>
</evidence>
<comment type="similarity">
    <text evidence="5">Belongs to the ATG27 family.</text>
</comment>
<keyword evidence="10 18" id="KW-1133">Transmembrane helix</keyword>
<evidence type="ECO:0000256" key="5">
    <source>
        <dbReference type="ARBA" id="ARBA00005363"/>
    </source>
</evidence>
<dbReference type="InterPro" id="IPR044865">
    <property type="entry name" value="MRH_dom"/>
</dbReference>
<dbReference type="InterPro" id="IPR009011">
    <property type="entry name" value="Man6P_isomerase_rcpt-bd_dom_sf"/>
</dbReference>
<dbReference type="Proteomes" id="UP000785679">
    <property type="component" value="Unassembled WGS sequence"/>
</dbReference>
<feature type="transmembrane region" description="Helical" evidence="18">
    <location>
        <begin position="233"/>
        <end position="252"/>
    </location>
</feature>
<evidence type="ECO:0000256" key="18">
    <source>
        <dbReference type="SAM" id="Phobius"/>
    </source>
</evidence>
<name>A0A8J8NPF9_HALGN</name>
<comment type="subcellular location">
    <subcellularLocation>
        <location evidence="3">Cytoplasmic vesicle membrane</location>
        <topology evidence="3">Single-pass type I membrane protein</topology>
    </subcellularLocation>
    <subcellularLocation>
        <location evidence="4">Golgi apparatus membrane</location>
    </subcellularLocation>
    <subcellularLocation>
        <location evidence="1">Membrane</location>
        <topology evidence="1">Multi-pass membrane protein</topology>
    </subcellularLocation>
    <subcellularLocation>
        <location evidence="2">Mitochondrion membrane</location>
        <topology evidence="2">Single-pass membrane protein</topology>
    </subcellularLocation>
</comment>
<dbReference type="GO" id="GO:0031966">
    <property type="term" value="C:mitochondrial membrane"/>
    <property type="evidence" value="ECO:0007669"/>
    <property type="project" value="UniProtKB-SubCell"/>
</dbReference>
<evidence type="ECO:0000256" key="14">
    <source>
        <dbReference type="ARBA" id="ARBA00023136"/>
    </source>
</evidence>
<evidence type="ECO:0000259" key="20">
    <source>
        <dbReference type="PROSITE" id="PS51914"/>
    </source>
</evidence>
<feature type="transmembrane region" description="Helical" evidence="18">
    <location>
        <begin position="415"/>
        <end position="434"/>
    </location>
</feature>
<evidence type="ECO:0000256" key="2">
    <source>
        <dbReference type="ARBA" id="ARBA00004304"/>
    </source>
</evidence>
<dbReference type="GO" id="GO:0006914">
    <property type="term" value="P:autophagy"/>
    <property type="evidence" value="ECO:0007669"/>
    <property type="project" value="UniProtKB-KW"/>
</dbReference>
<evidence type="ECO:0000313" key="21">
    <source>
        <dbReference type="EMBL" id="TNV79043.1"/>
    </source>
</evidence>
<keyword evidence="22" id="KW-1185">Reference proteome</keyword>
<feature type="transmembrane region" description="Helical" evidence="18">
    <location>
        <begin position="377"/>
        <end position="395"/>
    </location>
</feature>
<keyword evidence="8 18" id="KW-0812">Transmembrane</keyword>
<evidence type="ECO:0000256" key="9">
    <source>
        <dbReference type="ARBA" id="ARBA00022729"/>
    </source>
</evidence>
<evidence type="ECO:0000313" key="22">
    <source>
        <dbReference type="Proteomes" id="UP000785679"/>
    </source>
</evidence>
<feature type="transmembrane region" description="Helical" evidence="18">
    <location>
        <begin position="345"/>
        <end position="365"/>
    </location>
</feature>
<dbReference type="PROSITE" id="PS51914">
    <property type="entry name" value="MRH"/>
    <property type="match status" value="1"/>
</dbReference>
<dbReference type="GO" id="GO:0030659">
    <property type="term" value="C:cytoplasmic vesicle membrane"/>
    <property type="evidence" value="ECO:0007669"/>
    <property type="project" value="UniProtKB-SubCell"/>
</dbReference>